<dbReference type="Proteomes" id="UP001567538">
    <property type="component" value="Unassembled WGS sequence"/>
</dbReference>
<gene>
    <name evidence="1" type="ORF">AAHA92_05960</name>
</gene>
<name>A0ABD1I7M7_SALDI</name>
<reference evidence="1 2" key="1">
    <citation type="submission" date="2024-06" db="EMBL/GenBank/DDBJ databases">
        <title>A chromosome level genome sequence of Diviner's sage (Salvia divinorum).</title>
        <authorList>
            <person name="Ford S.A."/>
            <person name="Ro D.-K."/>
            <person name="Ness R.W."/>
            <person name="Phillips M.A."/>
        </authorList>
    </citation>
    <scope>NUCLEOTIDE SEQUENCE [LARGE SCALE GENOMIC DNA]</scope>
    <source>
        <strain evidence="1">SAF-2024a</strain>
        <tissue evidence="1">Leaf</tissue>
    </source>
</reference>
<evidence type="ECO:0000313" key="2">
    <source>
        <dbReference type="Proteomes" id="UP001567538"/>
    </source>
</evidence>
<dbReference type="EMBL" id="JBEAFC010000003">
    <property type="protein sequence ID" value="KAL1563498.1"/>
    <property type="molecule type" value="Genomic_DNA"/>
</dbReference>
<protein>
    <submittedName>
        <fullName evidence="1">Uncharacterized protein</fullName>
    </submittedName>
</protein>
<organism evidence="1 2">
    <name type="scientific">Salvia divinorum</name>
    <name type="common">Maria pastora</name>
    <name type="synonym">Diviner's sage</name>
    <dbReference type="NCBI Taxonomy" id="28513"/>
    <lineage>
        <taxon>Eukaryota</taxon>
        <taxon>Viridiplantae</taxon>
        <taxon>Streptophyta</taxon>
        <taxon>Embryophyta</taxon>
        <taxon>Tracheophyta</taxon>
        <taxon>Spermatophyta</taxon>
        <taxon>Magnoliopsida</taxon>
        <taxon>eudicotyledons</taxon>
        <taxon>Gunneridae</taxon>
        <taxon>Pentapetalae</taxon>
        <taxon>asterids</taxon>
        <taxon>lamiids</taxon>
        <taxon>Lamiales</taxon>
        <taxon>Lamiaceae</taxon>
        <taxon>Nepetoideae</taxon>
        <taxon>Mentheae</taxon>
        <taxon>Salviinae</taxon>
        <taxon>Salvia</taxon>
        <taxon>Salvia subgen. Calosphace</taxon>
    </lineage>
</organism>
<comment type="caution">
    <text evidence="1">The sequence shown here is derived from an EMBL/GenBank/DDBJ whole genome shotgun (WGS) entry which is preliminary data.</text>
</comment>
<keyword evidence="2" id="KW-1185">Reference proteome</keyword>
<dbReference type="AlphaFoldDB" id="A0ABD1I7M7"/>
<accession>A0ABD1I7M7</accession>
<proteinExistence type="predicted"/>
<evidence type="ECO:0000313" key="1">
    <source>
        <dbReference type="EMBL" id="KAL1563498.1"/>
    </source>
</evidence>
<sequence>MVVGRGKRGCRALAHFARSAPPLPTAVPLRALHFSPCFASRRSTAEWSWQVGFARLMGQARAAVGPSCIGAAVRAEDRVLV</sequence>